<accession>A0A0C9UBS6</accession>
<protein>
    <recommendedName>
        <fullName evidence="9">Glucose receptor Git3 N-terminal domain-containing protein</fullName>
    </recommendedName>
</protein>
<organism evidence="7 8">
    <name type="scientific">Sphaerobolus stellatus (strain SS14)</name>
    <dbReference type="NCBI Taxonomy" id="990650"/>
    <lineage>
        <taxon>Eukaryota</taxon>
        <taxon>Fungi</taxon>
        <taxon>Dikarya</taxon>
        <taxon>Basidiomycota</taxon>
        <taxon>Agaricomycotina</taxon>
        <taxon>Agaricomycetes</taxon>
        <taxon>Phallomycetidae</taxon>
        <taxon>Geastrales</taxon>
        <taxon>Sphaerobolaceae</taxon>
        <taxon>Sphaerobolus</taxon>
    </lineage>
</organism>
<dbReference type="SUPFAM" id="SSF81321">
    <property type="entry name" value="Family A G protein-coupled receptor-like"/>
    <property type="match status" value="1"/>
</dbReference>
<feature type="transmembrane region" description="Helical" evidence="6">
    <location>
        <begin position="44"/>
        <end position="63"/>
    </location>
</feature>
<feature type="region of interest" description="Disordered" evidence="5">
    <location>
        <begin position="616"/>
        <end position="648"/>
    </location>
</feature>
<dbReference type="OrthoDB" id="100006at2759"/>
<feature type="region of interest" description="Disordered" evidence="5">
    <location>
        <begin position="530"/>
        <end position="555"/>
    </location>
</feature>
<keyword evidence="2 6" id="KW-0812">Transmembrane</keyword>
<feature type="compositionally biased region" description="Low complexity" evidence="5">
    <location>
        <begin position="737"/>
        <end position="747"/>
    </location>
</feature>
<evidence type="ECO:0008006" key="9">
    <source>
        <dbReference type="Google" id="ProtNLM"/>
    </source>
</evidence>
<dbReference type="PANTHER" id="PTHR23112:SF37">
    <property type="entry name" value="G PROTEIN-COUPLED RECEPTOR GPR1"/>
    <property type="match status" value="1"/>
</dbReference>
<dbReference type="PANTHER" id="PTHR23112">
    <property type="entry name" value="G PROTEIN-COUPLED RECEPTOR 157-RELATED"/>
    <property type="match status" value="1"/>
</dbReference>
<dbReference type="GO" id="GO:0005886">
    <property type="term" value="C:plasma membrane"/>
    <property type="evidence" value="ECO:0007669"/>
    <property type="project" value="TreeGrafter"/>
</dbReference>
<comment type="subcellular location">
    <subcellularLocation>
        <location evidence="1">Membrane</location>
        <topology evidence="1">Multi-pass membrane protein</topology>
    </subcellularLocation>
</comment>
<keyword evidence="8" id="KW-1185">Reference proteome</keyword>
<dbReference type="HOGENOM" id="CLU_342609_0_0_1"/>
<dbReference type="GO" id="GO:0007189">
    <property type="term" value="P:adenylate cyclase-activating G protein-coupled receptor signaling pathway"/>
    <property type="evidence" value="ECO:0007669"/>
    <property type="project" value="TreeGrafter"/>
</dbReference>
<keyword evidence="4 6" id="KW-0472">Membrane</keyword>
<gene>
    <name evidence="7" type="ORF">M422DRAFT_49109</name>
</gene>
<feature type="compositionally biased region" description="Basic and acidic residues" evidence="5">
    <location>
        <begin position="530"/>
        <end position="542"/>
    </location>
</feature>
<reference evidence="7 8" key="1">
    <citation type="submission" date="2014-06" db="EMBL/GenBank/DDBJ databases">
        <title>Evolutionary Origins and Diversification of the Mycorrhizal Mutualists.</title>
        <authorList>
            <consortium name="DOE Joint Genome Institute"/>
            <consortium name="Mycorrhizal Genomics Consortium"/>
            <person name="Kohler A."/>
            <person name="Kuo A."/>
            <person name="Nagy L.G."/>
            <person name="Floudas D."/>
            <person name="Copeland A."/>
            <person name="Barry K.W."/>
            <person name="Cichocki N."/>
            <person name="Veneault-Fourrey C."/>
            <person name="LaButti K."/>
            <person name="Lindquist E.A."/>
            <person name="Lipzen A."/>
            <person name="Lundell T."/>
            <person name="Morin E."/>
            <person name="Murat C."/>
            <person name="Riley R."/>
            <person name="Ohm R."/>
            <person name="Sun H."/>
            <person name="Tunlid A."/>
            <person name="Henrissat B."/>
            <person name="Grigoriev I.V."/>
            <person name="Hibbett D.S."/>
            <person name="Martin F."/>
        </authorList>
    </citation>
    <scope>NUCLEOTIDE SEQUENCE [LARGE SCALE GENOMIC DNA]</scope>
    <source>
        <strain evidence="7 8">SS14</strain>
    </source>
</reference>
<feature type="transmembrane region" description="Helical" evidence="6">
    <location>
        <begin position="214"/>
        <end position="235"/>
    </location>
</feature>
<evidence type="ECO:0000256" key="4">
    <source>
        <dbReference type="ARBA" id="ARBA00023136"/>
    </source>
</evidence>
<dbReference type="EMBL" id="KN837143">
    <property type="protein sequence ID" value="KIJ40578.1"/>
    <property type="molecule type" value="Genomic_DNA"/>
</dbReference>
<evidence type="ECO:0000313" key="8">
    <source>
        <dbReference type="Proteomes" id="UP000054279"/>
    </source>
</evidence>
<evidence type="ECO:0000256" key="1">
    <source>
        <dbReference type="ARBA" id="ARBA00004141"/>
    </source>
</evidence>
<feature type="transmembrane region" description="Helical" evidence="6">
    <location>
        <begin position="305"/>
        <end position="324"/>
    </location>
</feature>
<evidence type="ECO:0000256" key="5">
    <source>
        <dbReference type="SAM" id="MobiDB-lite"/>
    </source>
</evidence>
<name>A0A0C9UBS6_SPHS4</name>
<dbReference type="Gene3D" id="1.20.1070.10">
    <property type="entry name" value="Rhodopsin 7-helix transmembrane proteins"/>
    <property type="match status" value="1"/>
</dbReference>
<feature type="region of interest" description="Disordered" evidence="5">
    <location>
        <begin position="717"/>
        <end position="762"/>
    </location>
</feature>
<proteinExistence type="predicted"/>
<sequence>MAPVTSSSTFDAALAVGNEIVTSSGHIVSLDTILNAGQRSGLQILIGAASISMFSALALLFILAVAASKTFRQPSENRFMRTHVIAYFVSLLFCDVISATGSLMNGTWVSQSAVSLGQICTAQGALKNTGNVGSAMWSMVIAIHTFCLLVLKWRSSDRVLYVTLGLVWAFIALVVFVGPTLIQSMGAKGPYYGVAGYWCWITDSYGLQRFFMEYFWMFLSALTSIVLYTSVFLSLRGNLVVQGWKIGFQGSAQNVNGNASGLAMGKIHASHMILYPITYLVVVLPISICRFMQWAGHDVSFEVLIFADTIFLLSGFTNVVLFTATRRLIPIHPSTPSDIESHSSNASSSFVKKPYLIKTDRLNVSPIRASVIPQRPLRPSMVAKREKGMGLKTLSLVVMMANRASRQSVKPQAQANARAREVQPAITREKLAPRNASLGTVYTDIPLVTPNPTQMAYVPPMVPVPSLQPRKAMPKRGVSVVPTLKSVYSQHSESESEADSEDIGLLSVKRSMHADVRTSIITPPMPKILSLEERKMEEKKASDSGYSSSEDEREERALAVRMRMYLDSGSEPGSAEMVLPLEAAIPSHRLSVMSKFSDDVSPQVSSSRRHSYGFQTEYSLSSEDDASPPPRFPPVPSSTSTKPLQLTAGLNPGFSAAIASSSDDIVSRSAPIIKNEAERQRRSYGLETVYSQGSDELSPAIIPSESRKSYGLETVYSQDSADELTPPPLPTSFVKKQPTQQGQGQSQRPILRLSSPSDYEPVRPLSVMKNRDSKVSIVTPTTGHPSFEFDTDRLSLSPLILRIQQHMAGPDQALMRVHCLRHMLPHL</sequence>
<dbReference type="Proteomes" id="UP000054279">
    <property type="component" value="Unassembled WGS sequence"/>
</dbReference>
<evidence type="ECO:0000313" key="7">
    <source>
        <dbReference type="EMBL" id="KIJ40578.1"/>
    </source>
</evidence>
<evidence type="ECO:0000256" key="3">
    <source>
        <dbReference type="ARBA" id="ARBA00022989"/>
    </source>
</evidence>
<feature type="transmembrane region" description="Helical" evidence="6">
    <location>
        <begin position="84"/>
        <end position="104"/>
    </location>
</feature>
<dbReference type="GO" id="GO:0004930">
    <property type="term" value="F:G protein-coupled receptor activity"/>
    <property type="evidence" value="ECO:0007669"/>
    <property type="project" value="TreeGrafter"/>
</dbReference>
<feature type="transmembrane region" description="Helical" evidence="6">
    <location>
        <begin position="160"/>
        <end position="182"/>
    </location>
</feature>
<evidence type="ECO:0000256" key="2">
    <source>
        <dbReference type="ARBA" id="ARBA00022692"/>
    </source>
</evidence>
<evidence type="ECO:0000256" key="6">
    <source>
        <dbReference type="SAM" id="Phobius"/>
    </source>
</evidence>
<feature type="transmembrane region" description="Helical" evidence="6">
    <location>
        <begin position="273"/>
        <end position="293"/>
    </location>
</feature>
<feature type="transmembrane region" description="Helical" evidence="6">
    <location>
        <begin position="135"/>
        <end position="153"/>
    </location>
</feature>
<feature type="compositionally biased region" description="Pro residues" evidence="5">
    <location>
        <begin position="627"/>
        <end position="636"/>
    </location>
</feature>
<keyword evidence="3 6" id="KW-1133">Transmembrane helix</keyword>
<dbReference type="AlphaFoldDB" id="A0A0C9UBS6"/>